<name>A0A7C3J3Q0_9CREN</name>
<sequence length="116" mass="13279">MDIPQKDLARIVKYARAQCRDRCPSERDAEACVALIELCEVLGCEMPECYDETGGFSIGHFTSKIKEIEKRRGKPIKEVLEDFRSKGTKTLEDEIDFIDGEFAEKAIRAIRGREKH</sequence>
<accession>A0A7C3J3Q0</accession>
<dbReference type="AlphaFoldDB" id="A0A7C3J3Q0"/>
<reference evidence="1" key="1">
    <citation type="journal article" date="2020" name="mSystems">
        <title>Genome- and Community-Level Interaction Insights into Carbon Utilization and Element Cycling Functions of Hydrothermarchaeota in Hydrothermal Sediment.</title>
        <authorList>
            <person name="Zhou Z."/>
            <person name="Liu Y."/>
            <person name="Xu W."/>
            <person name="Pan J."/>
            <person name="Luo Z.H."/>
            <person name="Li M."/>
        </authorList>
    </citation>
    <scope>NUCLEOTIDE SEQUENCE [LARGE SCALE GENOMIC DNA]</scope>
    <source>
        <strain evidence="1">SpSt-468</strain>
    </source>
</reference>
<evidence type="ECO:0000313" key="1">
    <source>
        <dbReference type="EMBL" id="HFK20336.1"/>
    </source>
</evidence>
<organism evidence="1">
    <name type="scientific">Candidatus Methanomethylicus mesodigestus</name>
    <dbReference type="NCBI Taxonomy" id="1867258"/>
    <lineage>
        <taxon>Archaea</taxon>
        <taxon>Thermoproteota</taxon>
        <taxon>Methanosuratincolia</taxon>
        <taxon>Candidatus Methanomethylicales</taxon>
        <taxon>Candidatus Methanomethylicaceae</taxon>
        <taxon>Candidatus Methanomethylicus</taxon>
    </lineage>
</organism>
<protein>
    <submittedName>
        <fullName evidence="1">Uncharacterized protein</fullName>
    </submittedName>
</protein>
<proteinExistence type="predicted"/>
<dbReference type="EMBL" id="DSTX01000004">
    <property type="protein sequence ID" value="HFK20336.1"/>
    <property type="molecule type" value="Genomic_DNA"/>
</dbReference>
<gene>
    <name evidence="1" type="ORF">ENS19_03545</name>
</gene>
<comment type="caution">
    <text evidence="1">The sequence shown here is derived from an EMBL/GenBank/DDBJ whole genome shotgun (WGS) entry which is preliminary data.</text>
</comment>